<keyword evidence="5" id="KW-1185">Reference proteome</keyword>
<evidence type="ECO:0000256" key="1">
    <source>
        <dbReference type="ARBA" id="ARBA00010020"/>
    </source>
</evidence>
<gene>
    <name evidence="4" type="ORF">VNO77_30683</name>
</gene>
<dbReference type="EMBL" id="JAYMYQ010000007">
    <property type="protein sequence ID" value="KAK7320838.1"/>
    <property type="molecule type" value="Genomic_DNA"/>
</dbReference>
<dbReference type="InterPro" id="IPR028457">
    <property type="entry name" value="ABI"/>
</dbReference>
<name>A0AAN9Q7D7_CANGL</name>
<dbReference type="AlphaFoldDB" id="A0AAN9Q7D7"/>
<dbReference type="PANTHER" id="PTHR10460">
    <property type="entry name" value="ABL INTERACTOR FAMILY MEMBER"/>
    <property type="match status" value="1"/>
</dbReference>
<comment type="similarity">
    <text evidence="1">Belongs to the ABI family.</text>
</comment>
<dbReference type="PANTHER" id="PTHR10460:SF10">
    <property type="entry name" value="PROTEIN ABIL3"/>
    <property type="match status" value="1"/>
</dbReference>
<accession>A0AAN9Q7D7</accession>
<evidence type="ECO:0000313" key="4">
    <source>
        <dbReference type="EMBL" id="KAK7320838.1"/>
    </source>
</evidence>
<feature type="compositionally biased region" description="Basic and acidic residues" evidence="3">
    <location>
        <begin position="356"/>
        <end position="386"/>
    </location>
</feature>
<feature type="compositionally biased region" description="Low complexity" evidence="3">
    <location>
        <begin position="326"/>
        <end position="343"/>
    </location>
</feature>
<sequence>MDIETEFGTLVGVVMITMLSWWKGWSTTCVLFLSDIFKCKEVGFISLILLPIEQDYKLSELGNSVSFPDGNGYRVLFDKNINLWYLVTFVSLMGKIATQPLSREPSNYDEVFMQQSLLFDDSLQDLKNLRTQLYSAAEYFELSYNNDDQKQIVIETLKDYAIKALINTVDHLGSVTYKVNDLLDEKIVEVSGAELRLSCIEQRIRTCQAFMDHEGRTQQSLVIGTPKYHKRFILPVGETMRGANFTKSKYMGCSLDDEDDWHHFRNAVRATIRETPTSTLSKGRSPSPSVQHQKLGAFSFTSTTPKKDLEKRTVSPYKFPLLRTGSLSSRPTTPKTSRPTTPHSFRRPTTPSPSDARLRYASEPRKSASMRLHAERDNSKDIEQHPSKSKRLLKALLSKRKSKKDDMLYTYLDEY</sequence>
<evidence type="ECO:0000256" key="3">
    <source>
        <dbReference type="SAM" id="MobiDB-lite"/>
    </source>
</evidence>
<proteinExistence type="inferred from homology"/>
<feature type="region of interest" description="Disordered" evidence="3">
    <location>
        <begin position="272"/>
        <end position="390"/>
    </location>
</feature>
<organism evidence="4 5">
    <name type="scientific">Canavalia gladiata</name>
    <name type="common">Sword bean</name>
    <name type="synonym">Dolichos gladiatus</name>
    <dbReference type="NCBI Taxonomy" id="3824"/>
    <lineage>
        <taxon>Eukaryota</taxon>
        <taxon>Viridiplantae</taxon>
        <taxon>Streptophyta</taxon>
        <taxon>Embryophyta</taxon>
        <taxon>Tracheophyta</taxon>
        <taxon>Spermatophyta</taxon>
        <taxon>Magnoliopsida</taxon>
        <taxon>eudicotyledons</taxon>
        <taxon>Gunneridae</taxon>
        <taxon>Pentapetalae</taxon>
        <taxon>rosids</taxon>
        <taxon>fabids</taxon>
        <taxon>Fabales</taxon>
        <taxon>Fabaceae</taxon>
        <taxon>Papilionoideae</taxon>
        <taxon>50 kb inversion clade</taxon>
        <taxon>NPAAA clade</taxon>
        <taxon>indigoferoid/millettioid clade</taxon>
        <taxon>Phaseoleae</taxon>
        <taxon>Canavalia</taxon>
    </lineage>
</organism>
<dbReference type="Gene3D" id="6.10.140.1620">
    <property type="match status" value="1"/>
</dbReference>
<protein>
    <recommendedName>
        <fullName evidence="6">Protein ABIL2</fullName>
    </recommendedName>
</protein>
<evidence type="ECO:0008006" key="6">
    <source>
        <dbReference type="Google" id="ProtNLM"/>
    </source>
</evidence>
<comment type="function">
    <text evidence="2">Involved in regulation of actin and microtubule organization. Part of a WAVE complex that activates the Arp2/3 complex.</text>
</comment>
<evidence type="ECO:0000313" key="5">
    <source>
        <dbReference type="Proteomes" id="UP001367508"/>
    </source>
</evidence>
<reference evidence="4 5" key="1">
    <citation type="submission" date="2024-01" db="EMBL/GenBank/DDBJ databases">
        <title>The genomes of 5 underutilized Papilionoideae crops provide insights into root nodulation and disease resistanc.</title>
        <authorList>
            <person name="Jiang F."/>
        </authorList>
    </citation>
    <scope>NUCLEOTIDE SEQUENCE [LARGE SCALE GENOMIC DNA]</scope>
    <source>
        <strain evidence="4">LVBAO_FW01</strain>
        <tissue evidence="4">Leaves</tissue>
    </source>
</reference>
<evidence type="ECO:0000256" key="2">
    <source>
        <dbReference type="ARBA" id="ARBA00025223"/>
    </source>
</evidence>
<comment type="caution">
    <text evidence="4">The sequence shown here is derived from an EMBL/GenBank/DDBJ whole genome shotgun (WGS) entry which is preliminary data.</text>
</comment>
<dbReference type="Proteomes" id="UP001367508">
    <property type="component" value="Unassembled WGS sequence"/>
</dbReference>
<feature type="compositionally biased region" description="Polar residues" evidence="3">
    <location>
        <begin position="274"/>
        <end position="292"/>
    </location>
</feature>